<evidence type="ECO:0000256" key="11">
    <source>
        <dbReference type="HAMAP-Rule" id="MF_01025"/>
    </source>
</evidence>
<dbReference type="HAMAP" id="MF_01025">
    <property type="entry name" value="LeuA_type1"/>
    <property type="match status" value="1"/>
</dbReference>
<keyword evidence="7 11" id="KW-0808">Transferase</keyword>
<evidence type="ECO:0000256" key="9">
    <source>
        <dbReference type="ARBA" id="ARBA00023211"/>
    </source>
</evidence>
<sequence length="502" mass="54756">MSDKLWIFDTTLRDGEQVPGCQLNTQEKIIVAQALEALGVDIIEAGFPISSPGDFNSVQEISKAVSNPIICALSRAVEKDIEVAAAALKYAKKGRIHTGIGVSPYHIQYKLRSTPEDIIRRGVAAVKFAKRFVDDVEFYAEDAGRSEPDFLCKIIEEVIKAGATVVNIPDTTGYTLPEQYGAIIASLKNNVPNIDKAIIATHCHNDLGMATANTIAGVQNGARQVEVTINGIGERAGNTSMEEVVMAIKCHKSIPVHTDIVTQRIYQTSRLVSKLMNMPVQPNKAIVGRNAFAHSSGIHQDGVLKHRENYEIIDPKEVGVEESSIVLTARSGRAALKHHLDALGVELEGEELREVYEAFLVLADSKRDIGRKDLLELVGKYMDESNFIELENISYSSNGSVNGYVKLKIGNDIHEASSSGVGPVDAVLKAIEKIVKPQVDLEEFLIQAITHGSDDVAKVHMRLIKSDKPYYGFASNKDIVLASAQAFVDALNKIPVKEYVTA</sequence>
<evidence type="ECO:0000256" key="5">
    <source>
        <dbReference type="ARBA" id="ARBA00022430"/>
    </source>
</evidence>
<comment type="similarity">
    <text evidence="2 11">Belongs to the alpha-IPM synthase/homocitrate synthase family. LeuA type 1 subfamily.</text>
</comment>
<feature type="binding site" evidence="11">
    <location>
        <position position="14"/>
    </location>
    <ligand>
        <name>Mn(2+)</name>
        <dbReference type="ChEBI" id="CHEBI:29035"/>
    </ligand>
</feature>
<keyword evidence="11" id="KW-0963">Cytoplasm</keyword>
<dbReference type="PROSITE" id="PS50991">
    <property type="entry name" value="PYR_CT"/>
    <property type="match status" value="1"/>
</dbReference>
<feature type="region of interest" description="Regulatory domain" evidence="11">
    <location>
        <begin position="389"/>
        <end position="502"/>
    </location>
</feature>
<proteinExistence type="inferred from homology"/>
<dbReference type="InterPro" id="IPR005671">
    <property type="entry name" value="LeuA_bact_synth"/>
</dbReference>
<dbReference type="Pfam" id="PF22617">
    <property type="entry name" value="HCS_D2"/>
    <property type="match status" value="1"/>
</dbReference>
<comment type="function">
    <text evidence="11">Catalyzes the condensation of the acetyl group of acetyl-CoA with 3-methyl-2-oxobutanoate (2-ketoisovalerate) to form 3-carboxy-3-hydroxy-4-methylpentanoate (2-isopropylmalate).</text>
</comment>
<evidence type="ECO:0000313" key="14">
    <source>
        <dbReference type="Proteomes" id="UP000294535"/>
    </source>
</evidence>
<dbReference type="EC" id="2.3.3.13" evidence="3 11"/>
<dbReference type="FunFam" id="3.20.20.70:FF:000010">
    <property type="entry name" value="2-isopropylmalate synthase"/>
    <property type="match status" value="1"/>
</dbReference>
<dbReference type="NCBIfam" id="NF002086">
    <property type="entry name" value="PRK00915.1-3"/>
    <property type="match status" value="1"/>
</dbReference>
<keyword evidence="10 11" id="KW-0100">Branched-chain amino acid biosynthesis</keyword>
<organism evidence="13 14">
    <name type="scientific">Algoriphagus boseongensis</name>
    <dbReference type="NCBI Taxonomy" id="1442587"/>
    <lineage>
        <taxon>Bacteria</taxon>
        <taxon>Pseudomonadati</taxon>
        <taxon>Bacteroidota</taxon>
        <taxon>Cytophagia</taxon>
        <taxon>Cytophagales</taxon>
        <taxon>Cyclobacteriaceae</taxon>
        <taxon>Algoriphagus</taxon>
    </lineage>
</organism>
<evidence type="ECO:0000256" key="8">
    <source>
        <dbReference type="ARBA" id="ARBA00022723"/>
    </source>
</evidence>
<evidence type="ECO:0000256" key="4">
    <source>
        <dbReference type="ARBA" id="ARBA00018198"/>
    </source>
</evidence>
<feature type="domain" description="Pyruvate carboxyltransferase" evidence="12">
    <location>
        <begin position="5"/>
        <end position="266"/>
    </location>
</feature>
<dbReference type="PANTHER" id="PTHR10277">
    <property type="entry name" value="HOMOCITRATE SYNTHASE-RELATED"/>
    <property type="match status" value="1"/>
</dbReference>
<dbReference type="InterPro" id="IPR054691">
    <property type="entry name" value="LeuA/HCS_post-cat"/>
</dbReference>
<dbReference type="Pfam" id="PF00682">
    <property type="entry name" value="HMGL-like"/>
    <property type="match status" value="1"/>
</dbReference>
<dbReference type="NCBIfam" id="TIGR00973">
    <property type="entry name" value="leuA_bact"/>
    <property type="match status" value="1"/>
</dbReference>
<name>A0A4V3D2A5_9BACT</name>
<feature type="binding site" evidence="11">
    <location>
        <position position="238"/>
    </location>
    <ligand>
        <name>Mn(2+)</name>
        <dbReference type="ChEBI" id="CHEBI:29035"/>
    </ligand>
</feature>
<evidence type="ECO:0000256" key="3">
    <source>
        <dbReference type="ARBA" id="ARBA00012973"/>
    </source>
</evidence>
<gene>
    <name evidence="11" type="primary">leuA</name>
    <name evidence="13" type="ORF">DFQ04_2296</name>
</gene>
<comment type="cofactor">
    <cofactor evidence="11">
        <name>Mn(2+)</name>
        <dbReference type="ChEBI" id="CHEBI:29035"/>
    </cofactor>
</comment>
<dbReference type="InterPro" id="IPR000891">
    <property type="entry name" value="PYR_CT"/>
</dbReference>
<comment type="subunit">
    <text evidence="11">Homodimer.</text>
</comment>
<dbReference type="Pfam" id="PF08502">
    <property type="entry name" value="LeuA_dimer"/>
    <property type="match status" value="1"/>
</dbReference>
<dbReference type="PANTHER" id="PTHR10277:SF9">
    <property type="entry name" value="2-ISOPROPYLMALATE SYNTHASE 1, CHLOROPLASTIC-RELATED"/>
    <property type="match status" value="1"/>
</dbReference>
<comment type="catalytic activity">
    <reaction evidence="11">
        <text>3-methyl-2-oxobutanoate + acetyl-CoA + H2O = (2S)-2-isopropylmalate + CoA + H(+)</text>
        <dbReference type="Rhea" id="RHEA:21524"/>
        <dbReference type="ChEBI" id="CHEBI:1178"/>
        <dbReference type="ChEBI" id="CHEBI:11851"/>
        <dbReference type="ChEBI" id="CHEBI:15377"/>
        <dbReference type="ChEBI" id="CHEBI:15378"/>
        <dbReference type="ChEBI" id="CHEBI:57287"/>
        <dbReference type="ChEBI" id="CHEBI:57288"/>
        <dbReference type="EC" id="2.3.3.13"/>
    </reaction>
</comment>
<evidence type="ECO:0000313" key="13">
    <source>
        <dbReference type="EMBL" id="TDQ17640.1"/>
    </source>
</evidence>
<dbReference type="InterPro" id="IPR013785">
    <property type="entry name" value="Aldolase_TIM"/>
</dbReference>
<dbReference type="GO" id="GO:0030145">
    <property type="term" value="F:manganese ion binding"/>
    <property type="evidence" value="ECO:0007669"/>
    <property type="project" value="UniProtKB-UniRule"/>
</dbReference>
<keyword evidence="14" id="KW-1185">Reference proteome</keyword>
<accession>A0A4V3D2A5</accession>
<feature type="binding site" evidence="11">
    <location>
        <position position="202"/>
    </location>
    <ligand>
        <name>Mn(2+)</name>
        <dbReference type="ChEBI" id="CHEBI:29035"/>
    </ligand>
</feature>
<dbReference type="InterPro" id="IPR002034">
    <property type="entry name" value="AIPM/Hcit_synth_CS"/>
</dbReference>
<keyword evidence="5 11" id="KW-0432">Leucine biosynthesis</keyword>
<comment type="pathway">
    <text evidence="1 11">Amino-acid biosynthesis; L-leucine biosynthesis; L-leucine from 3-methyl-2-oxobutanoate: step 1/4.</text>
</comment>
<protein>
    <recommendedName>
        <fullName evidence="4 11">2-isopropylmalate synthase</fullName>
        <ecNumber evidence="3 11">2.3.3.13</ecNumber>
    </recommendedName>
    <alternativeName>
        <fullName evidence="11">Alpha-IPM synthase</fullName>
    </alternativeName>
    <alternativeName>
        <fullName evidence="11">Alpha-isopropylmalate synthase</fullName>
    </alternativeName>
</protein>
<comment type="caution">
    <text evidence="13">The sequence shown here is derived from an EMBL/GenBank/DDBJ whole genome shotgun (WGS) entry which is preliminary data.</text>
</comment>
<dbReference type="InterPro" id="IPR050073">
    <property type="entry name" value="2-IPM_HCS-like"/>
</dbReference>
<dbReference type="Proteomes" id="UP000294535">
    <property type="component" value="Unassembled WGS sequence"/>
</dbReference>
<reference evidence="13 14" key="1">
    <citation type="submission" date="2019-03" db="EMBL/GenBank/DDBJ databases">
        <title>Genomic Encyclopedia of Type Strains, Phase III (KMG-III): the genomes of soil and plant-associated and newly described type strains.</title>
        <authorList>
            <person name="Whitman W."/>
        </authorList>
    </citation>
    <scope>NUCLEOTIDE SEQUENCE [LARGE SCALE GENOMIC DNA]</scope>
    <source>
        <strain evidence="13 14">CECT 8446</strain>
    </source>
</reference>
<feature type="binding site" evidence="11">
    <location>
        <position position="204"/>
    </location>
    <ligand>
        <name>Mn(2+)</name>
        <dbReference type="ChEBI" id="CHEBI:29035"/>
    </ligand>
</feature>
<evidence type="ECO:0000256" key="6">
    <source>
        <dbReference type="ARBA" id="ARBA00022605"/>
    </source>
</evidence>
<dbReference type="CDD" id="cd07940">
    <property type="entry name" value="DRE_TIM_IPMS"/>
    <property type="match status" value="1"/>
</dbReference>
<dbReference type="UniPathway" id="UPA00048">
    <property type="reaction ID" value="UER00070"/>
</dbReference>
<keyword evidence="6 11" id="KW-0028">Amino-acid biosynthesis</keyword>
<dbReference type="EMBL" id="SNYF01000006">
    <property type="protein sequence ID" value="TDQ17640.1"/>
    <property type="molecule type" value="Genomic_DNA"/>
</dbReference>
<dbReference type="SMART" id="SM00917">
    <property type="entry name" value="LeuA_dimer"/>
    <property type="match status" value="1"/>
</dbReference>
<evidence type="ECO:0000256" key="10">
    <source>
        <dbReference type="ARBA" id="ARBA00023304"/>
    </source>
</evidence>
<dbReference type="SUPFAM" id="SSF110921">
    <property type="entry name" value="2-isopropylmalate synthase LeuA, allosteric (dimerisation) domain"/>
    <property type="match status" value="1"/>
</dbReference>
<keyword evidence="9 11" id="KW-0464">Manganese</keyword>
<evidence type="ECO:0000259" key="12">
    <source>
        <dbReference type="PROSITE" id="PS50991"/>
    </source>
</evidence>
<dbReference type="FunFam" id="1.10.238.260:FF:000001">
    <property type="entry name" value="2-isopropylmalate synthase"/>
    <property type="match status" value="1"/>
</dbReference>
<dbReference type="RefSeq" id="WP_133555853.1">
    <property type="nucleotide sequence ID" value="NZ_SNYF01000006.1"/>
</dbReference>
<dbReference type="OrthoDB" id="9804858at2"/>
<evidence type="ECO:0000256" key="7">
    <source>
        <dbReference type="ARBA" id="ARBA00022679"/>
    </source>
</evidence>
<dbReference type="SUPFAM" id="SSF51569">
    <property type="entry name" value="Aldolase"/>
    <property type="match status" value="1"/>
</dbReference>
<dbReference type="GO" id="GO:0009098">
    <property type="term" value="P:L-leucine biosynthetic process"/>
    <property type="evidence" value="ECO:0007669"/>
    <property type="project" value="UniProtKB-UniRule"/>
</dbReference>
<dbReference type="PROSITE" id="PS00815">
    <property type="entry name" value="AIPM_HOMOCIT_SYNTH_1"/>
    <property type="match status" value="1"/>
</dbReference>
<dbReference type="InterPro" id="IPR036230">
    <property type="entry name" value="LeuA_allosteric_dom_sf"/>
</dbReference>
<dbReference type="GO" id="GO:0005737">
    <property type="term" value="C:cytoplasm"/>
    <property type="evidence" value="ECO:0007669"/>
    <property type="project" value="UniProtKB-UniRule"/>
</dbReference>
<dbReference type="Gene3D" id="1.10.238.260">
    <property type="match status" value="1"/>
</dbReference>
<keyword evidence="8 11" id="KW-0479">Metal-binding</keyword>
<dbReference type="GO" id="GO:0003852">
    <property type="term" value="F:2-isopropylmalate synthase activity"/>
    <property type="evidence" value="ECO:0007669"/>
    <property type="project" value="UniProtKB-UniRule"/>
</dbReference>
<evidence type="ECO:0000256" key="2">
    <source>
        <dbReference type="ARBA" id="ARBA00009396"/>
    </source>
</evidence>
<dbReference type="Gene3D" id="3.30.160.270">
    <property type="match status" value="1"/>
</dbReference>
<dbReference type="AlphaFoldDB" id="A0A4V3D2A5"/>
<dbReference type="Gene3D" id="3.20.20.70">
    <property type="entry name" value="Aldolase class I"/>
    <property type="match status" value="1"/>
</dbReference>
<dbReference type="PROSITE" id="PS00816">
    <property type="entry name" value="AIPM_HOMOCIT_SYNTH_2"/>
    <property type="match status" value="1"/>
</dbReference>
<dbReference type="GO" id="GO:0003985">
    <property type="term" value="F:acetyl-CoA C-acetyltransferase activity"/>
    <property type="evidence" value="ECO:0007669"/>
    <property type="project" value="UniProtKB-UniRule"/>
</dbReference>
<evidence type="ECO:0000256" key="1">
    <source>
        <dbReference type="ARBA" id="ARBA00004689"/>
    </source>
</evidence>
<dbReference type="InterPro" id="IPR013709">
    <property type="entry name" value="2-isopropylmalate_synth_dimer"/>
</dbReference>